<name>A0A382F9Z3_9ZZZZ</name>
<feature type="non-terminal residue" evidence="1">
    <location>
        <position position="1"/>
    </location>
</feature>
<proteinExistence type="predicted"/>
<gene>
    <name evidence="1" type="ORF">METZ01_LOCUS211755</name>
</gene>
<accession>A0A382F9Z3</accession>
<reference evidence="1" key="1">
    <citation type="submission" date="2018-05" db="EMBL/GenBank/DDBJ databases">
        <authorList>
            <person name="Lanie J.A."/>
            <person name="Ng W.-L."/>
            <person name="Kazmierczak K.M."/>
            <person name="Andrzejewski T.M."/>
            <person name="Davidsen T.M."/>
            <person name="Wayne K.J."/>
            <person name="Tettelin H."/>
            <person name="Glass J.I."/>
            <person name="Rusch D."/>
            <person name="Podicherti R."/>
            <person name="Tsui H.-C.T."/>
            <person name="Winkler M.E."/>
        </authorList>
    </citation>
    <scope>NUCLEOTIDE SEQUENCE</scope>
</reference>
<sequence length="44" mass="5084">IRAIVRHQIKLWVSADLTVTFTLLARFDRNSFAILAISHFSFAH</sequence>
<organism evidence="1">
    <name type="scientific">marine metagenome</name>
    <dbReference type="NCBI Taxonomy" id="408172"/>
    <lineage>
        <taxon>unclassified sequences</taxon>
        <taxon>metagenomes</taxon>
        <taxon>ecological metagenomes</taxon>
    </lineage>
</organism>
<dbReference type="AlphaFoldDB" id="A0A382F9Z3"/>
<dbReference type="EMBL" id="UINC01048409">
    <property type="protein sequence ID" value="SVB58901.1"/>
    <property type="molecule type" value="Genomic_DNA"/>
</dbReference>
<protein>
    <submittedName>
        <fullName evidence="1">Uncharacterized protein</fullName>
    </submittedName>
</protein>
<evidence type="ECO:0000313" key="1">
    <source>
        <dbReference type="EMBL" id="SVB58901.1"/>
    </source>
</evidence>